<dbReference type="InterPro" id="IPR006073">
    <property type="entry name" value="GTP-bd"/>
</dbReference>
<feature type="compositionally biased region" description="Polar residues" evidence="6">
    <location>
        <begin position="569"/>
        <end position="579"/>
    </location>
</feature>
<dbReference type="PANTHER" id="PTHR11089:SF30">
    <property type="entry name" value="GUANINE NUCLEOTIDE-BINDING PROTEIN-LIKE 3 HOMOLOG"/>
    <property type="match status" value="1"/>
</dbReference>
<dbReference type="FunFam" id="3.40.50.300:FF:000493">
    <property type="entry name" value="Guanine nucleotide-binding protein-like 3-like protein"/>
    <property type="match status" value="1"/>
</dbReference>
<dbReference type="OrthoDB" id="444945at2759"/>
<dbReference type="InterPro" id="IPR023179">
    <property type="entry name" value="GTP-bd_ortho_bundle_sf"/>
</dbReference>
<feature type="compositionally biased region" description="Basic residues" evidence="6">
    <location>
        <begin position="581"/>
        <end position="597"/>
    </location>
</feature>
<evidence type="ECO:0000256" key="6">
    <source>
        <dbReference type="SAM" id="MobiDB-lite"/>
    </source>
</evidence>
<dbReference type="InterPro" id="IPR030378">
    <property type="entry name" value="G_CP_dom"/>
</dbReference>
<dbReference type="PANTHER" id="PTHR11089">
    <property type="entry name" value="GTP-BINDING PROTEIN-RELATED"/>
    <property type="match status" value="1"/>
</dbReference>
<dbReference type="FunFam" id="1.10.1580.10:FF:000002">
    <property type="entry name" value="Guanine nucleotide-binding protein-like 3 (nucleolar)-like"/>
    <property type="match status" value="1"/>
</dbReference>
<name>A0A914AE89_PATMI</name>
<dbReference type="Pfam" id="PF01926">
    <property type="entry name" value="MMR_HSR1"/>
    <property type="match status" value="1"/>
</dbReference>
<keyword evidence="3" id="KW-0175">Coiled coil</keyword>
<dbReference type="EnsemblMetazoa" id="XM_038205878.1">
    <property type="protein sequence ID" value="XP_038061806.1"/>
    <property type="gene ID" value="LOC119732393"/>
</dbReference>
<dbReference type="SUPFAM" id="SSF52540">
    <property type="entry name" value="P-loop containing nucleoside triphosphate hydrolases"/>
    <property type="match status" value="1"/>
</dbReference>
<dbReference type="InterPro" id="IPR027417">
    <property type="entry name" value="P-loop_NTPase"/>
</dbReference>
<feature type="region of interest" description="Disordered" evidence="6">
    <location>
        <begin position="468"/>
        <end position="602"/>
    </location>
</feature>
<evidence type="ECO:0000313" key="8">
    <source>
        <dbReference type="EnsemblMetazoa" id="XP_038061806.1"/>
    </source>
</evidence>
<dbReference type="PROSITE" id="PS51721">
    <property type="entry name" value="G_CP"/>
    <property type="match status" value="1"/>
</dbReference>
<comment type="subcellular location">
    <subcellularLocation>
        <location evidence="1">Nucleus</location>
    </subcellularLocation>
</comment>
<feature type="compositionally biased region" description="Basic and acidic residues" evidence="6">
    <location>
        <begin position="35"/>
        <end position="50"/>
    </location>
</feature>
<feature type="compositionally biased region" description="Low complexity" evidence="6">
    <location>
        <begin position="553"/>
        <end position="568"/>
    </location>
</feature>
<dbReference type="GO" id="GO:0005525">
    <property type="term" value="F:GTP binding"/>
    <property type="evidence" value="ECO:0007669"/>
    <property type="project" value="UniProtKB-KW"/>
</dbReference>
<evidence type="ECO:0000256" key="2">
    <source>
        <dbReference type="ARBA" id="ARBA00022741"/>
    </source>
</evidence>
<evidence type="ECO:0000256" key="4">
    <source>
        <dbReference type="ARBA" id="ARBA00023134"/>
    </source>
</evidence>
<evidence type="ECO:0000256" key="5">
    <source>
        <dbReference type="ARBA" id="ARBA00023242"/>
    </source>
</evidence>
<keyword evidence="2" id="KW-0547">Nucleotide-binding</keyword>
<keyword evidence="5" id="KW-0539">Nucleus</keyword>
<evidence type="ECO:0000256" key="3">
    <source>
        <dbReference type="ARBA" id="ARBA00023054"/>
    </source>
</evidence>
<dbReference type="CDD" id="cd04178">
    <property type="entry name" value="Nucleostemin_like"/>
    <property type="match status" value="1"/>
</dbReference>
<proteinExistence type="predicted"/>
<dbReference type="AlphaFoldDB" id="A0A914AE89"/>
<keyword evidence="4" id="KW-0342">GTP-binding</keyword>
<dbReference type="Pfam" id="PF08701">
    <property type="entry name" value="GN3L_Grn1"/>
    <property type="match status" value="1"/>
</dbReference>
<keyword evidence="9" id="KW-1185">Reference proteome</keyword>
<dbReference type="InterPro" id="IPR014813">
    <property type="entry name" value="Gnl3_N_dom"/>
</dbReference>
<organism evidence="8 9">
    <name type="scientific">Patiria miniata</name>
    <name type="common">Bat star</name>
    <name type="synonym">Asterina miniata</name>
    <dbReference type="NCBI Taxonomy" id="46514"/>
    <lineage>
        <taxon>Eukaryota</taxon>
        <taxon>Metazoa</taxon>
        <taxon>Echinodermata</taxon>
        <taxon>Eleutherozoa</taxon>
        <taxon>Asterozoa</taxon>
        <taxon>Asteroidea</taxon>
        <taxon>Valvatacea</taxon>
        <taxon>Valvatida</taxon>
        <taxon>Asterinidae</taxon>
        <taxon>Patiria</taxon>
    </lineage>
</organism>
<feature type="compositionally biased region" description="Acidic residues" evidence="6">
    <location>
        <begin position="475"/>
        <end position="522"/>
    </location>
</feature>
<sequence>MVKKGRPRKMKSKRVLAKVRYKVQKKVKEHRRKLKKEEKKRSHKEPKKDIGVPNLAPFKENILKEAQDRKAKAEEEKKRQKDRRFKEVMKQRKLGDLRKNAEMRGKEFEKKQAGRGPKDDSTTHSPRDTETSRKTYYKEFKKVLEASDVVIQVLDARDPLGSRCPQLEQAVLSAGVNKKMVLLLNKIDLVPSENVEKWLKHLRNEFPTVAFKASTQLQRQNLAQSKVPITLSTKDLLQSSRCLGAETLMKLLNNYCRNADIKMAITVGIVGFPNVGKSSVINSLKRAKACSVGSQPGVTKSKQEVQLAKNIKLLDSPGVVMATTNSEVTMVLRNCIKIEALDDPISPVEAILRRCNKQQIMLHYTIPDFNDVNEFLSLLAKRQGKLKKGGVPDVGKAARGTLMDWNSGRISFYTHPPEQHSLPAHIDAKIISEMGRAFDIGSLEQDDKQTLGVLPPVRPSNTILVESAGLTMGVTDEEMGSSTDMEAEKDDSDIDDEGDDDDDDEKAEFQEGEDWEDMEDVEDKQTEDAQLGNVSVSLKSKTSNQTPSKSAVSKVTRSTRSTVTPSKPQKTATLGNDQQNKSKKKEFKQILKKRKRSDKLATNLSNELTQAMDFLGSASDKGDELYDFNEDFV</sequence>
<feature type="domain" description="CP-type G" evidence="7">
    <location>
        <begin position="137"/>
        <end position="322"/>
    </location>
</feature>
<dbReference type="Gene3D" id="1.10.1580.10">
    <property type="match status" value="1"/>
</dbReference>
<feature type="compositionally biased region" description="Basic and acidic residues" evidence="6">
    <location>
        <begin position="61"/>
        <end position="133"/>
    </location>
</feature>
<feature type="compositionally biased region" description="Basic residues" evidence="6">
    <location>
        <begin position="1"/>
        <end position="34"/>
    </location>
</feature>
<feature type="region of interest" description="Disordered" evidence="6">
    <location>
        <begin position="1"/>
        <end position="133"/>
    </location>
</feature>
<evidence type="ECO:0000259" key="7">
    <source>
        <dbReference type="PROSITE" id="PS51721"/>
    </source>
</evidence>
<dbReference type="RefSeq" id="XP_038061806.1">
    <property type="nucleotide sequence ID" value="XM_038205878.1"/>
</dbReference>
<dbReference type="OMA" id="NWIKYFR"/>
<feature type="compositionally biased region" description="Polar residues" evidence="6">
    <location>
        <begin position="532"/>
        <end position="551"/>
    </location>
</feature>
<dbReference type="GO" id="GO:0005730">
    <property type="term" value="C:nucleolus"/>
    <property type="evidence" value="ECO:0007669"/>
    <property type="project" value="UniProtKB-ARBA"/>
</dbReference>
<protein>
    <recommendedName>
        <fullName evidence="7">CP-type G domain-containing protein</fullName>
    </recommendedName>
</protein>
<accession>A0A914AE89</accession>
<dbReference type="Proteomes" id="UP000887568">
    <property type="component" value="Unplaced"/>
</dbReference>
<dbReference type="GeneID" id="119732393"/>
<dbReference type="PRINTS" id="PR00326">
    <property type="entry name" value="GTP1OBG"/>
</dbReference>
<evidence type="ECO:0000313" key="9">
    <source>
        <dbReference type="Proteomes" id="UP000887568"/>
    </source>
</evidence>
<evidence type="ECO:0000256" key="1">
    <source>
        <dbReference type="ARBA" id="ARBA00004123"/>
    </source>
</evidence>
<reference evidence="8" key="1">
    <citation type="submission" date="2022-11" db="UniProtKB">
        <authorList>
            <consortium name="EnsemblMetazoa"/>
        </authorList>
    </citation>
    <scope>IDENTIFICATION</scope>
</reference>
<dbReference type="InterPro" id="IPR050755">
    <property type="entry name" value="TRAFAC_YlqF/YawG_RiboMat"/>
</dbReference>
<dbReference type="Gene3D" id="3.40.50.300">
    <property type="entry name" value="P-loop containing nucleotide triphosphate hydrolases"/>
    <property type="match status" value="1"/>
</dbReference>